<dbReference type="PROSITE" id="PS00678">
    <property type="entry name" value="WD_REPEATS_1"/>
    <property type="match status" value="3"/>
</dbReference>
<dbReference type="SMART" id="SM00320">
    <property type="entry name" value="WD40"/>
    <property type="match status" value="6"/>
</dbReference>
<keyword evidence="3" id="KW-0677">Repeat</keyword>
<comment type="caution">
    <text evidence="7">The sequence shown here is derived from an EMBL/GenBank/DDBJ whole genome shotgun (WGS) entry which is preliminary data.</text>
</comment>
<proteinExistence type="inferred from homology"/>
<dbReference type="EMBL" id="JAAMPC010000013">
    <property type="protein sequence ID" value="KAG2270473.1"/>
    <property type="molecule type" value="Genomic_DNA"/>
</dbReference>
<dbReference type="GO" id="GO:0005840">
    <property type="term" value="C:ribosome"/>
    <property type="evidence" value="ECO:0007669"/>
    <property type="project" value="UniProtKB-KW"/>
</dbReference>
<feature type="repeat" description="WD" evidence="6">
    <location>
        <begin position="153"/>
        <end position="194"/>
    </location>
</feature>
<dbReference type="CDD" id="cd00200">
    <property type="entry name" value="WD40"/>
    <property type="match status" value="1"/>
</dbReference>
<dbReference type="PROSITE" id="PS50294">
    <property type="entry name" value="WD_REPEATS_REGION"/>
    <property type="match status" value="3"/>
</dbReference>
<comment type="similarity">
    <text evidence="1">Belongs to the WD repeat G protein beta family. Ribosomal protein RACK1 subfamily.</text>
</comment>
<dbReference type="GO" id="GO:0045182">
    <property type="term" value="F:translation regulator activity"/>
    <property type="evidence" value="ECO:0007669"/>
    <property type="project" value="InterPro"/>
</dbReference>
<evidence type="ECO:0000256" key="5">
    <source>
        <dbReference type="ARBA" id="ARBA00023274"/>
    </source>
</evidence>
<feature type="repeat" description="WD" evidence="6">
    <location>
        <begin position="119"/>
        <end position="152"/>
    </location>
</feature>
<dbReference type="InterPro" id="IPR019775">
    <property type="entry name" value="WD40_repeat_CS"/>
</dbReference>
<name>A0A8X7QIN6_BRACI</name>
<evidence type="ECO:0000313" key="7">
    <source>
        <dbReference type="EMBL" id="KAG2270473.1"/>
    </source>
</evidence>
<evidence type="ECO:0000256" key="6">
    <source>
        <dbReference type="PROSITE-ProRule" id="PRU00221"/>
    </source>
</evidence>
<evidence type="ECO:0000313" key="8">
    <source>
        <dbReference type="Proteomes" id="UP000886595"/>
    </source>
</evidence>
<dbReference type="AlphaFoldDB" id="A0A8X7QIN6"/>
<dbReference type="Proteomes" id="UP000886595">
    <property type="component" value="Unassembled WGS sequence"/>
</dbReference>
<accession>A0A8X7QIN6</accession>
<dbReference type="Gene3D" id="2.130.10.10">
    <property type="entry name" value="YVTN repeat-like/Quinoprotein amine dehydrogenase"/>
    <property type="match status" value="1"/>
</dbReference>
<feature type="repeat" description="WD" evidence="6">
    <location>
        <begin position="49"/>
        <end position="90"/>
    </location>
</feature>
<dbReference type="GO" id="GO:0009845">
    <property type="term" value="P:seed germination"/>
    <property type="evidence" value="ECO:0007669"/>
    <property type="project" value="UniProtKB-ARBA"/>
</dbReference>
<organism evidence="7 8">
    <name type="scientific">Brassica carinata</name>
    <name type="common">Ethiopian mustard</name>
    <name type="synonym">Abyssinian cabbage</name>
    <dbReference type="NCBI Taxonomy" id="52824"/>
    <lineage>
        <taxon>Eukaryota</taxon>
        <taxon>Viridiplantae</taxon>
        <taxon>Streptophyta</taxon>
        <taxon>Embryophyta</taxon>
        <taxon>Tracheophyta</taxon>
        <taxon>Spermatophyta</taxon>
        <taxon>Magnoliopsida</taxon>
        <taxon>eudicotyledons</taxon>
        <taxon>Gunneridae</taxon>
        <taxon>Pentapetalae</taxon>
        <taxon>rosids</taxon>
        <taxon>malvids</taxon>
        <taxon>Brassicales</taxon>
        <taxon>Brassicaceae</taxon>
        <taxon>Brassiceae</taxon>
        <taxon>Brassica</taxon>
    </lineage>
</organism>
<dbReference type="PANTHER" id="PTHR19868">
    <property type="entry name" value="RECEPTOR FOR ACTIVATED PROTEIN KINASE C RACK1"/>
    <property type="match status" value="1"/>
</dbReference>
<gene>
    <name evidence="7" type="ORF">Bca52824_065028</name>
</gene>
<dbReference type="InterPro" id="IPR045223">
    <property type="entry name" value="RACK1-like"/>
</dbReference>
<feature type="repeat" description="WD" evidence="6">
    <location>
        <begin position="1"/>
        <end position="43"/>
    </location>
</feature>
<dbReference type="GO" id="GO:0009967">
    <property type="term" value="P:positive regulation of signal transduction"/>
    <property type="evidence" value="ECO:0007669"/>
    <property type="project" value="UniProtKB-ARBA"/>
</dbReference>
<reference evidence="7 8" key="1">
    <citation type="submission" date="2020-02" db="EMBL/GenBank/DDBJ databases">
        <authorList>
            <person name="Ma Q."/>
            <person name="Huang Y."/>
            <person name="Song X."/>
            <person name="Pei D."/>
        </authorList>
    </citation>
    <scope>NUCLEOTIDE SEQUENCE [LARGE SCALE GENOMIC DNA]</scope>
    <source>
        <strain evidence="7">Sxm20200214</strain>
        <tissue evidence="7">Leaf</tissue>
    </source>
</reference>
<evidence type="ECO:0000256" key="4">
    <source>
        <dbReference type="ARBA" id="ARBA00022980"/>
    </source>
</evidence>
<keyword evidence="8" id="KW-1185">Reference proteome</keyword>
<dbReference type="GO" id="GO:0005078">
    <property type="term" value="F:MAP-kinase scaffold activity"/>
    <property type="evidence" value="ECO:0007669"/>
    <property type="project" value="UniProtKB-ARBA"/>
</dbReference>
<evidence type="ECO:0000256" key="1">
    <source>
        <dbReference type="ARBA" id="ARBA00007253"/>
    </source>
</evidence>
<keyword evidence="5" id="KW-0687">Ribonucleoprotein</keyword>
<dbReference type="PRINTS" id="PR00320">
    <property type="entry name" value="GPROTEINBRPT"/>
</dbReference>
<dbReference type="PROSITE" id="PS50082">
    <property type="entry name" value="WD_REPEATS_2"/>
    <property type="match status" value="6"/>
</dbReference>
<dbReference type="InterPro" id="IPR020472">
    <property type="entry name" value="WD40_PAC1"/>
</dbReference>
<evidence type="ECO:0000256" key="2">
    <source>
        <dbReference type="ARBA" id="ARBA00022574"/>
    </source>
</evidence>
<dbReference type="InterPro" id="IPR001680">
    <property type="entry name" value="WD40_rpt"/>
</dbReference>
<dbReference type="GO" id="GO:0071215">
    <property type="term" value="P:cellular response to abscisic acid stimulus"/>
    <property type="evidence" value="ECO:0007669"/>
    <property type="project" value="UniProtKB-ARBA"/>
</dbReference>
<dbReference type="InterPro" id="IPR015943">
    <property type="entry name" value="WD40/YVTN_repeat-like_dom_sf"/>
</dbReference>
<dbReference type="OrthoDB" id="7875889at2759"/>
<feature type="repeat" description="WD" evidence="6">
    <location>
        <begin position="259"/>
        <end position="287"/>
    </location>
</feature>
<keyword evidence="2 6" id="KW-0853">WD repeat</keyword>
<dbReference type="FunFam" id="2.130.10.10:FF:000018">
    <property type="entry name" value="Receptor for activated C kinase 1"/>
    <property type="match status" value="1"/>
</dbReference>
<evidence type="ECO:0000256" key="3">
    <source>
        <dbReference type="ARBA" id="ARBA00022737"/>
    </source>
</evidence>
<dbReference type="InterPro" id="IPR036322">
    <property type="entry name" value="WD40_repeat_dom_sf"/>
</dbReference>
<feature type="repeat" description="WD" evidence="6">
    <location>
        <begin position="201"/>
        <end position="234"/>
    </location>
</feature>
<dbReference type="GO" id="GO:1990904">
    <property type="term" value="C:ribonucleoprotein complex"/>
    <property type="evidence" value="ECO:0007669"/>
    <property type="project" value="UniProtKB-KW"/>
</dbReference>
<dbReference type="SUPFAM" id="SSF50978">
    <property type="entry name" value="WD40 repeat-like"/>
    <property type="match status" value="1"/>
</dbReference>
<evidence type="ECO:0008006" key="9">
    <source>
        <dbReference type="Google" id="ProtNLM"/>
    </source>
</evidence>
<sequence length="287" mass="31288">MCAHTDMVTAIATPVDNSDMIVTSSRDKSIILWKLNKDEKSYGVAQRRLTGHSHFVEDVVLSSDGQFALSGSWDGELRLWDLATGASTRRFVGHTKDIVSASRDGAIKLWNTLGECNCVRFSPNTLVPTIVSASWDHTVKVWNLANCKLRNTLAGHSGYLNTVAVSPDGSLCASGGKDGGILLWDLAEGKKLYCLEAGSIIHSLCFSPNRYWLCAATENSIRIWDLESKSVVEDLKVDLKAESDVSAGTGNKTKVIYCTSLNWSADGNTLFSGYTDGVIRVWGIGRY</sequence>
<dbReference type="GO" id="GO:0043022">
    <property type="term" value="F:ribosome binding"/>
    <property type="evidence" value="ECO:0007669"/>
    <property type="project" value="InterPro"/>
</dbReference>
<keyword evidence="4" id="KW-0689">Ribosomal protein</keyword>
<dbReference type="Pfam" id="PF00400">
    <property type="entry name" value="WD40"/>
    <property type="match status" value="6"/>
</dbReference>
<protein>
    <recommendedName>
        <fullName evidence="9">Guanine nucleotide-binding protein subunit beta-like protein</fullName>
    </recommendedName>
</protein>